<organism evidence="1">
    <name type="scientific">Octopus bimaculoides</name>
    <name type="common">California two-spotted octopus</name>
    <dbReference type="NCBI Taxonomy" id="37653"/>
    <lineage>
        <taxon>Eukaryota</taxon>
        <taxon>Metazoa</taxon>
        <taxon>Spiralia</taxon>
        <taxon>Lophotrochozoa</taxon>
        <taxon>Mollusca</taxon>
        <taxon>Cephalopoda</taxon>
        <taxon>Coleoidea</taxon>
        <taxon>Octopodiformes</taxon>
        <taxon>Octopoda</taxon>
        <taxon>Incirrata</taxon>
        <taxon>Octopodidae</taxon>
        <taxon>Octopus</taxon>
    </lineage>
</organism>
<reference evidence="1" key="1">
    <citation type="submission" date="2015-07" db="EMBL/GenBank/DDBJ databases">
        <title>MeaNS - Measles Nucleotide Surveillance Program.</title>
        <authorList>
            <person name="Tran T."/>
            <person name="Druce J."/>
        </authorList>
    </citation>
    <scope>NUCLEOTIDE SEQUENCE</scope>
    <source>
        <strain evidence="1">UCB-OBI-ISO-001</strain>
        <tissue evidence="1">Gonad</tissue>
    </source>
</reference>
<name>A0A0L8GZG9_OCTBM</name>
<protein>
    <submittedName>
        <fullName evidence="1">Uncharacterized protein</fullName>
    </submittedName>
</protein>
<accession>A0A0L8GZG9</accession>
<evidence type="ECO:0000313" key="1">
    <source>
        <dbReference type="EMBL" id="KOF81970.1"/>
    </source>
</evidence>
<dbReference type="EMBL" id="KQ419919">
    <property type="protein sequence ID" value="KOF81970.1"/>
    <property type="molecule type" value="Genomic_DNA"/>
</dbReference>
<proteinExistence type="predicted"/>
<sequence length="51" mass="5773">MGVCDCVYGHSEFIFIIYYLVSNVHLVICLDLHQSTGFHASCDLMSKSYIV</sequence>
<gene>
    <name evidence="1" type="ORF">OCBIM_22025875mg</name>
</gene>
<dbReference type="AlphaFoldDB" id="A0A0L8GZG9"/>